<accession>A0A381PAA9</accession>
<proteinExistence type="predicted"/>
<dbReference type="PROSITE" id="PS50042">
    <property type="entry name" value="CNMP_BINDING_3"/>
    <property type="match status" value="1"/>
</dbReference>
<protein>
    <recommendedName>
        <fullName evidence="1">Cyclic nucleotide-binding domain-containing protein</fullName>
    </recommendedName>
</protein>
<sequence>MAHRKSRGGTDACQAALEGIGIFSGLTRGQHRSVARLMTCVPVKAGRALTTEGQPGREFMIIVEGQASVRRDGRLVATLGPGEFFGEMSLIAGAPRSATVTAETDMLIETLNRREFSSMLDENPSLARKVLVGAVKRLHGLEAGPAD</sequence>
<dbReference type="InterPro" id="IPR000595">
    <property type="entry name" value="cNMP-bd_dom"/>
</dbReference>
<dbReference type="AlphaFoldDB" id="A0A381PAA9"/>
<dbReference type="Pfam" id="PF00027">
    <property type="entry name" value="cNMP_binding"/>
    <property type="match status" value="1"/>
</dbReference>
<dbReference type="PANTHER" id="PTHR11635:SF152">
    <property type="entry name" value="CAMP-DEPENDENT PROTEIN KINASE TYPE I REGULATORY SUBUNIT-RELATED"/>
    <property type="match status" value="1"/>
</dbReference>
<dbReference type="PRINTS" id="PR00103">
    <property type="entry name" value="CAMPKINASE"/>
</dbReference>
<dbReference type="InterPro" id="IPR014710">
    <property type="entry name" value="RmlC-like_jellyroll"/>
</dbReference>
<dbReference type="SMART" id="SM00100">
    <property type="entry name" value="cNMP"/>
    <property type="match status" value="1"/>
</dbReference>
<dbReference type="InterPro" id="IPR018490">
    <property type="entry name" value="cNMP-bd_dom_sf"/>
</dbReference>
<dbReference type="PANTHER" id="PTHR11635">
    <property type="entry name" value="CAMP-DEPENDENT PROTEIN KINASE REGULATORY CHAIN"/>
    <property type="match status" value="1"/>
</dbReference>
<feature type="domain" description="Cyclic nucleotide-binding" evidence="1">
    <location>
        <begin position="22"/>
        <end position="137"/>
    </location>
</feature>
<reference evidence="2" key="1">
    <citation type="submission" date="2018-05" db="EMBL/GenBank/DDBJ databases">
        <authorList>
            <person name="Lanie J.A."/>
            <person name="Ng W.-L."/>
            <person name="Kazmierczak K.M."/>
            <person name="Andrzejewski T.M."/>
            <person name="Davidsen T.M."/>
            <person name="Wayne K.J."/>
            <person name="Tettelin H."/>
            <person name="Glass J.I."/>
            <person name="Rusch D."/>
            <person name="Podicherti R."/>
            <person name="Tsui H.-C.T."/>
            <person name="Winkler M.E."/>
        </authorList>
    </citation>
    <scope>NUCLEOTIDE SEQUENCE</scope>
</reference>
<evidence type="ECO:0000259" key="1">
    <source>
        <dbReference type="PROSITE" id="PS50042"/>
    </source>
</evidence>
<dbReference type="InterPro" id="IPR050503">
    <property type="entry name" value="cAMP-dep_PK_reg_su-like"/>
</dbReference>
<dbReference type="CDD" id="cd00038">
    <property type="entry name" value="CAP_ED"/>
    <property type="match status" value="1"/>
</dbReference>
<evidence type="ECO:0000313" key="2">
    <source>
        <dbReference type="EMBL" id="SUZ63257.1"/>
    </source>
</evidence>
<dbReference type="Gene3D" id="2.60.120.10">
    <property type="entry name" value="Jelly Rolls"/>
    <property type="match status" value="1"/>
</dbReference>
<gene>
    <name evidence="2" type="ORF">METZ01_LOCUS16111</name>
</gene>
<name>A0A381PAA9_9ZZZZ</name>
<dbReference type="SUPFAM" id="SSF51206">
    <property type="entry name" value="cAMP-binding domain-like"/>
    <property type="match status" value="1"/>
</dbReference>
<dbReference type="InterPro" id="IPR018488">
    <property type="entry name" value="cNMP-bd_CS"/>
</dbReference>
<organism evidence="2">
    <name type="scientific">marine metagenome</name>
    <dbReference type="NCBI Taxonomy" id="408172"/>
    <lineage>
        <taxon>unclassified sequences</taxon>
        <taxon>metagenomes</taxon>
        <taxon>ecological metagenomes</taxon>
    </lineage>
</organism>
<dbReference type="GO" id="GO:0005829">
    <property type="term" value="C:cytosol"/>
    <property type="evidence" value="ECO:0007669"/>
    <property type="project" value="TreeGrafter"/>
</dbReference>
<dbReference type="EMBL" id="UINC01000912">
    <property type="protein sequence ID" value="SUZ63257.1"/>
    <property type="molecule type" value="Genomic_DNA"/>
</dbReference>
<dbReference type="GO" id="GO:0005952">
    <property type="term" value="C:cAMP-dependent protein kinase complex"/>
    <property type="evidence" value="ECO:0007669"/>
    <property type="project" value="InterPro"/>
</dbReference>
<dbReference type="PROSITE" id="PS00889">
    <property type="entry name" value="CNMP_BINDING_2"/>
    <property type="match status" value="1"/>
</dbReference>